<dbReference type="EnsemblMetazoa" id="CJA15197b.1">
    <property type="protein sequence ID" value="CJA15197b.1"/>
    <property type="gene ID" value="WBGene00134401"/>
</dbReference>
<dbReference type="Proteomes" id="UP000005237">
    <property type="component" value="Unassembled WGS sequence"/>
</dbReference>
<reference evidence="8" key="2">
    <citation type="submission" date="2022-06" db="UniProtKB">
        <authorList>
            <consortium name="EnsemblMetazoa"/>
        </authorList>
    </citation>
    <scope>IDENTIFICATION</scope>
    <source>
        <strain evidence="8">DF5081</strain>
    </source>
</reference>
<feature type="transmembrane region" description="Helical" evidence="6">
    <location>
        <begin position="169"/>
        <end position="192"/>
    </location>
</feature>
<evidence type="ECO:0000313" key="9">
    <source>
        <dbReference type="Proteomes" id="UP000005237"/>
    </source>
</evidence>
<evidence type="ECO:0000259" key="7">
    <source>
        <dbReference type="PROSITE" id="PS50850"/>
    </source>
</evidence>
<keyword evidence="9" id="KW-1185">Reference proteome</keyword>
<dbReference type="InterPro" id="IPR036259">
    <property type="entry name" value="MFS_trans_sf"/>
</dbReference>
<dbReference type="PROSITE" id="PS50850">
    <property type="entry name" value="MFS"/>
    <property type="match status" value="1"/>
</dbReference>
<feature type="transmembrane region" description="Helical" evidence="6">
    <location>
        <begin position="44"/>
        <end position="69"/>
    </location>
</feature>
<feature type="transmembrane region" description="Helical" evidence="6">
    <location>
        <begin position="21"/>
        <end position="38"/>
    </location>
</feature>
<evidence type="ECO:0000256" key="1">
    <source>
        <dbReference type="ARBA" id="ARBA00004141"/>
    </source>
</evidence>
<protein>
    <submittedName>
        <fullName evidence="8">MFS domain-containing protein</fullName>
    </submittedName>
</protein>
<name>A0A8R1DZV0_CAEJA</name>
<accession>A0A8R1DZV0</accession>
<evidence type="ECO:0000256" key="3">
    <source>
        <dbReference type="ARBA" id="ARBA00022989"/>
    </source>
</evidence>
<keyword evidence="4 6" id="KW-0472">Membrane</keyword>
<evidence type="ECO:0000256" key="2">
    <source>
        <dbReference type="ARBA" id="ARBA00022692"/>
    </source>
</evidence>
<dbReference type="SUPFAM" id="SSF103473">
    <property type="entry name" value="MFS general substrate transporter"/>
    <property type="match status" value="1"/>
</dbReference>
<evidence type="ECO:0000313" key="8">
    <source>
        <dbReference type="EnsemblMetazoa" id="CJA15197b.1"/>
    </source>
</evidence>
<dbReference type="AlphaFoldDB" id="A0A8R1DZV0"/>
<keyword evidence="3 6" id="KW-1133">Transmembrane helix</keyword>
<dbReference type="InterPro" id="IPR005828">
    <property type="entry name" value="MFS_sugar_transport-like"/>
</dbReference>
<feature type="transmembrane region" description="Helical" evidence="6">
    <location>
        <begin position="112"/>
        <end position="131"/>
    </location>
</feature>
<sequence>MLKFGDGMVKFEGGMRKLEGGMLKFSVSYVTYGLLFNYDVLTGSIYMNAAVSGFLRYIVGALVAVLDHFGGEHVRRKRMHFITVSFIMCCMFGIFYIYFYDLVIEYNSWIRALTLLAFGTTGCLFLQLLLITAEMFPTGIRNIASAHINVCGRLGNVFGPMVFSYKFGFAGSGYLILAVICLLDVVIFHIFIPETKNQPLPQEMPGKKRKNQNREQQKELMTIPEEP</sequence>
<dbReference type="InterPro" id="IPR020846">
    <property type="entry name" value="MFS_dom"/>
</dbReference>
<dbReference type="Pfam" id="PF00083">
    <property type="entry name" value="Sugar_tr"/>
    <property type="match status" value="1"/>
</dbReference>
<dbReference type="Gene3D" id="1.20.1250.20">
    <property type="entry name" value="MFS general substrate transporter like domains"/>
    <property type="match status" value="1"/>
</dbReference>
<feature type="domain" description="Major facilitator superfamily (MFS) profile" evidence="7">
    <location>
        <begin position="1"/>
        <end position="196"/>
    </location>
</feature>
<dbReference type="PANTHER" id="PTHR24064">
    <property type="entry name" value="SOLUTE CARRIER FAMILY 22 MEMBER"/>
    <property type="match status" value="1"/>
</dbReference>
<dbReference type="GO" id="GO:0022857">
    <property type="term" value="F:transmembrane transporter activity"/>
    <property type="evidence" value="ECO:0007669"/>
    <property type="project" value="InterPro"/>
</dbReference>
<evidence type="ECO:0000256" key="5">
    <source>
        <dbReference type="SAM" id="MobiDB-lite"/>
    </source>
</evidence>
<organism evidence="8 9">
    <name type="scientific">Caenorhabditis japonica</name>
    <dbReference type="NCBI Taxonomy" id="281687"/>
    <lineage>
        <taxon>Eukaryota</taxon>
        <taxon>Metazoa</taxon>
        <taxon>Ecdysozoa</taxon>
        <taxon>Nematoda</taxon>
        <taxon>Chromadorea</taxon>
        <taxon>Rhabditida</taxon>
        <taxon>Rhabditina</taxon>
        <taxon>Rhabditomorpha</taxon>
        <taxon>Rhabditoidea</taxon>
        <taxon>Rhabditidae</taxon>
        <taxon>Peloderinae</taxon>
        <taxon>Caenorhabditis</taxon>
    </lineage>
</organism>
<comment type="subcellular location">
    <subcellularLocation>
        <location evidence="1">Membrane</location>
        <topology evidence="1">Multi-pass membrane protein</topology>
    </subcellularLocation>
</comment>
<feature type="region of interest" description="Disordered" evidence="5">
    <location>
        <begin position="199"/>
        <end position="227"/>
    </location>
</feature>
<keyword evidence="2 6" id="KW-0812">Transmembrane</keyword>
<feature type="transmembrane region" description="Helical" evidence="6">
    <location>
        <begin position="81"/>
        <end position="100"/>
    </location>
</feature>
<reference evidence="9" key="1">
    <citation type="submission" date="2010-08" db="EMBL/GenBank/DDBJ databases">
        <authorList>
            <consortium name="Caenorhabditis japonica Sequencing Consortium"/>
            <person name="Wilson R.K."/>
        </authorList>
    </citation>
    <scope>NUCLEOTIDE SEQUENCE [LARGE SCALE GENOMIC DNA]</scope>
    <source>
        <strain evidence="9">DF5081</strain>
    </source>
</reference>
<proteinExistence type="predicted"/>
<dbReference type="GO" id="GO:0016020">
    <property type="term" value="C:membrane"/>
    <property type="evidence" value="ECO:0007669"/>
    <property type="project" value="UniProtKB-SubCell"/>
</dbReference>
<evidence type="ECO:0000256" key="6">
    <source>
        <dbReference type="SAM" id="Phobius"/>
    </source>
</evidence>
<evidence type="ECO:0000256" key="4">
    <source>
        <dbReference type="ARBA" id="ARBA00023136"/>
    </source>
</evidence>